<evidence type="ECO:0000256" key="5">
    <source>
        <dbReference type="ARBA" id="ARBA00022692"/>
    </source>
</evidence>
<dbReference type="PROSITE" id="PS50283">
    <property type="entry name" value="NA_SOLUT_SYMP_3"/>
    <property type="match status" value="1"/>
</dbReference>
<evidence type="ECO:0000256" key="7">
    <source>
        <dbReference type="ARBA" id="ARBA00023053"/>
    </source>
</evidence>
<keyword evidence="3" id="KW-0813">Transport</keyword>
<accession>A0ABS3Z1S9</accession>
<dbReference type="InterPro" id="IPR001734">
    <property type="entry name" value="Na/solute_symporter"/>
</dbReference>
<evidence type="ECO:0000256" key="8">
    <source>
        <dbReference type="ARBA" id="ARBA00023065"/>
    </source>
</evidence>
<feature type="transmembrane region" description="Helical" evidence="12">
    <location>
        <begin position="344"/>
        <end position="372"/>
    </location>
</feature>
<dbReference type="Proteomes" id="UP000677244">
    <property type="component" value="Unassembled WGS sequence"/>
</dbReference>
<dbReference type="RefSeq" id="WP_209141686.1">
    <property type="nucleotide sequence ID" value="NZ_JAGHKO010000010.1"/>
</dbReference>
<dbReference type="EMBL" id="JAGHKO010000010">
    <property type="protein sequence ID" value="MBO9203635.1"/>
    <property type="molecule type" value="Genomic_DNA"/>
</dbReference>
<comment type="similarity">
    <text evidence="2 11">Belongs to the sodium:solute symporter (SSF) (TC 2.A.21) family.</text>
</comment>
<dbReference type="PANTHER" id="PTHR42985:SF32">
    <property type="entry name" value="SODIUM IODIDE SYMPORTER"/>
    <property type="match status" value="1"/>
</dbReference>
<dbReference type="Pfam" id="PF00474">
    <property type="entry name" value="SSF"/>
    <property type="match status" value="1"/>
</dbReference>
<feature type="transmembrane region" description="Helical" evidence="12">
    <location>
        <begin position="392"/>
        <end position="414"/>
    </location>
</feature>
<feature type="transmembrane region" description="Helical" evidence="12">
    <location>
        <begin position="181"/>
        <end position="199"/>
    </location>
</feature>
<organism evidence="13 14">
    <name type="scientific">Niastella soli</name>
    <dbReference type="NCBI Taxonomy" id="2821487"/>
    <lineage>
        <taxon>Bacteria</taxon>
        <taxon>Pseudomonadati</taxon>
        <taxon>Bacteroidota</taxon>
        <taxon>Chitinophagia</taxon>
        <taxon>Chitinophagales</taxon>
        <taxon>Chitinophagaceae</taxon>
        <taxon>Niastella</taxon>
    </lineage>
</organism>
<feature type="transmembrane region" description="Helical" evidence="12">
    <location>
        <begin position="148"/>
        <end position="169"/>
    </location>
</feature>
<keyword evidence="9 12" id="KW-0472">Membrane</keyword>
<dbReference type="NCBIfam" id="TIGR00813">
    <property type="entry name" value="sss"/>
    <property type="match status" value="1"/>
</dbReference>
<dbReference type="CDD" id="cd11495">
    <property type="entry name" value="SLC5sbd_NIS-like_u3"/>
    <property type="match status" value="1"/>
</dbReference>
<evidence type="ECO:0000256" key="1">
    <source>
        <dbReference type="ARBA" id="ARBA00004651"/>
    </source>
</evidence>
<evidence type="ECO:0000256" key="2">
    <source>
        <dbReference type="ARBA" id="ARBA00006434"/>
    </source>
</evidence>
<keyword evidence="6 12" id="KW-1133">Transmembrane helix</keyword>
<keyword evidence="7" id="KW-0915">Sodium</keyword>
<evidence type="ECO:0000256" key="12">
    <source>
        <dbReference type="SAM" id="Phobius"/>
    </source>
</evidence>
<comment type="caution">
    <text evidence="13">The sequence shown here is derived from an EMBL/GenBank/DDBJ whole genome shotgun (WGS) entry which is preliminary data.</text>
</comment>
<feature type="transmembrane region" description="Helical" evidence="12">
    <location>
        <begin position="74"/>
        <end position="95"/>
    </location>
</feature>
<dbReference type="PANTHER" id="PTHR42985">
    <property type="entry name" value="SODIUM-COUPLED MONOCARBOXYLATE TRANSPORTER"/>
    <property type="match status" value="1"/>
</dbReference>
<sequence>MNHLPTVDLTIIILYFAAMIAVGIFLSRKNKGSEQYTVASGAIPGWALGMSFYATFLSAITFLGDPGKSFGANWNSFVFSLSMPFAAFIASRFFVPFYRNSEAISAYTHLEERFGAWARTYAMICFVLIQLARMGTIFYSIALTLKALTGYSMPAIMITTGICIILYTMMGGMKAVIWTEVVQAIIKTLGALLILYLIVSHLNGGFDYIIETGKANDKFSLGSFRVSGFSMSTFWVIFLYGFFINLNNFGIDQNYIQRYHTARNSRDASRSIWMCVLFYVPVSMLFFFIGTSLFAYYHQHPELVLPLQQQVAAEKNIALSALTPADYGDRVLPYFMRNEVPRGLLGLIIAAILSAAMSTMSSGMNSSATVFLKDIYLRYFNKDASPKAQMRVLYAATGVMGVLAISFGIGMIGVKSLLDAWWKLAGIFSGGILGLFLLGLLARRAKNIEAVIAVIIGVLVILWITFSRQLPDNYAWLRTNLHANMTIVIGTLTIFLTGKLLAGLRSRSFDSAPDRPVQESGGDIK</sequence>
<name>A0ABS3Z1S9_9BACT</name>
<keyword evidence="14" id="KW-1185">Reference proteome</keyword>
<feature type="transmembrane region" description="Helical" evidence="12">
    <location>
        <begin position="116"/>
        <end position="142"/>
    </location>
</feature>
<keyword evidence="10" id="KW-0739">Sodium transport</keyword>
<feature type="transmembrane region" description="Helical" evidence="12">
    <location>
        <begin position="229"/>
        <end position="251"/>
    </location>
</feature>
<evidence type="ECO:0000256" key="4">
    <source>
        <dbReference type="ARBA" id="ARBA00022475"/>
    </source>
</evidence>
<feature type="transmembrane region" description="Helical" evidence="12">
    <location>
        <begin position="6"/>
        <end position="26"/>
    </location>
</feature>
<feature type="transmembrane region" description="Helical" evidence="12">
    <location>
        <begin position="38"/>
        <end position="62"/>
    </location>
</feature>
<feature type="transmembrane region" description="Helical" evidence="12">
    <location>
        <begin position="420"/>
        <end position="441"/>
    </location>
</feature>
<evidence type="ECO:0000313" key="13">
    <source>
        <dbReference type="EMBL" id="MBO9203635.1"/>
    </source>
</evidence>
<gene>
    <name evidence="13" type="ORF">J7I42_25345</name>
</gene>
<dbReference type="InterPro" id="IPR051163">
    <property type="entry name" value="Sodium:Solute_Symporter_SSF"/>
</dbReference>
<dbReference type="Gene3D" id="1.20.1730.10">
    <property type="entry name" value="Sodium/glucose cotransporter"/>
    <property type="match status" value="1"/>
</dbReference>
<comment type="subcellular location">
    <subcellularLocation>
        <location evidence="1">Cell membrane</location>
        <topology evidence="1">Multi-pass membrane protein</topology>
    </subcellularLocation>
</comment>
<evidence type="ECO:0000256" key="3">
    <source>
        <dbReference type="ARBA" id="ARBA00022448"/>
    </source>
</evidence>
<evidence type="ECO:0000256" key="10">
    <source>
        <dbReference type="ARBA" id="ARBA00023201"/>
    </source>
</evidence>
<feature type="transmembrane region" description="Helical" evidence="12">
    <location>
        <begin position="448"/>
        <end position="466"/>
    </location>
</feature>
<feature type="transmembrane region" description="Helical" evidence="12">
    <location>
        <begin position="272"/>
        <end position="297"/>
    </location>
</feature>
<feature type="transmembrane region" description="Helical" evidence="12">
    <location>
        <begin position="481"/>
        <end position="502"/>
    </location>
</feature>
<evidence type="ECO:0000256" key="9">
    <source>
        <dbReference type="ARBA" id="ARBA00023136"/>
    </source>
</evidence>
<protein>
    <submittedName>
        <fullName evidence="13">Sodium:solute symporter</fullName>
    </submittedName>
</protein>
<proteinExistence type="inferred from homology"/>
<evidence type="ECO:0000256" key="6">
    <source>
        <dbReference type="ARBA" id="ARBA00022989"/>
    </source>
</evidence>
<keyword evidence="5 12" id="KW-0812">Transmembrane</keyword>
<reference evidence="13 14" key="1">
    <citation type="submission" date="2021-03" db="EMBL/GenBank/DDBJ databases">
        <title>Assistant Professor.</title>
        <authorList>
            <person name="Huq M.A."/>
        </authorList>
    </citation>
    <scope>NUCLEOTIDE SEQUENCE [LARGE SCALE GENOMIC DNA]</scope>
    <source>
        <strain evidence="13 14">MAH-29</strain>
    </source>
</reference>
<keyword evidence="4" id="KW-1003">Cell membrane</keyword>
<evidence type="ECO:0000256" key="11">
    <source>
        <dbReference type="RuleBase" id="RU362091"/>
    </source>
</evidence>
<dbReference type="InterPro" id="IPR038377">
    <property type="entry name" value="Na/Glc_symporter_sf"/>
</dbReference>
<evidence type="ECO:0000313" key="14">
    <source>
        <dbReference type="Proteomes" id="UP000677244"/>
    </source>
</evidence>
<keyword evidence="8" id="KW-0406">Ion transport</keyword>